<dbReference type="PROSITE" id="PS50931">
    <property type="entry name" value="HTH_LYSR"/>
    <property type="match status" value="1"/>
</dbReference>
<keyword evidence="4" id="KW-0804">Transcription</keyword>
<evidence type="ECO:0000313" key="7">
    <source>
        <dbReference type="Proteomes" id="UP000594467"/>
    </source>
</evidence>
<dbReference type="InterPro" id="IPR000847">
    <property type="entry name" value="LysR_HTH_N"/>
</dbReference>
<evidence type="ECO:0000256" key="1">
    <source>
        <dbReference type="ARBA" id="ARBA00009437"/>
    </source>
</evidence>
<evidence type="ECO:0000313" key="6">
    <source>
        <dbReference type="EMBL" id="QPL32380.1"/>
    </source>
</evidence>
<dbReference type="EMBL" id="CP065202">
    <property type="protein sequence ID" value="QPL32380.1"/>
    <property type="molecule type" value="Genomic_DNA"/>
</dbReference>
<proteinExistence type="inferred from homology"/>
<dbReference type="InterPro" id="IPR036390">
    <property type="entry name" value="WH_DNA-bd_sf"/>
</dbReference>
<dbReference type="CDD" id="cd05466">
    <property type="entry name" value="PBP2_LTTR_substrate"/>
    <property type="match status" value="1"/>
</dbReference>
<dbReference type="Pfam" id="PF03466">
    <property type="entry name" value="LysR_substrate"/>
    <property type="match status" value="1"/>
</dbReference>
<dbReference type="PANTHER" id="PTHR30126">
    <property type="entry name" value="HTH-TYPE TRANSCRIPTIONAL REGULATOR"/>
    <property type="match status" value="1"/>
</dbReference>
<reference evidence="6 7" key="1">
    <citation type="submission" date="2020-11" db="EMBL/GenBank/DDBJ databases">
        <title>The Complete Genome of Pseudomonas fragi A13BB.</title>
        <authorList>
            <person name="Awolope O.K."/>
            <person name="O'Driscoll N.H."/>
            <person name="Di Salvo A."/>
            <person name="Lamb A.J."/>
        </authorList>
    </citation>
    <scope>NUCLEOTIDE SEQUENCE [LARGE SCALE GENOMIC DNA]</scope>
    <source>
        <strain evidence="6 7">A13BB</strain>
    </source>
</reference>
<dbReference type="RefSeq" id="WP_196883845.1">
    <property type="nucleotide sequence ID" value="NZ_CP065202.1"/>
</dbReference>
<dbReference type="Gene3D" id="1.10.10.10">
    <property type="entry name" value="Winged helix-like DNA-binding domain superfamily/Winged helix DNA-binding domain"/>
    <property type="match status" value="1"/>
</dbReference>
<dbReference type="SUPFAM" id="SSF53850">
    <property type="entry name" value="Periplasmic binding protein-like II"/>
    <property type="match status" value="1"/>
</dbReference>
<evidence type="ECO:0000259" key="5">
    <source>
        <dbReference type="PROSITE" id="PS50931"/>
    </source>
</evidence>
<keyword evidence="3" id="KW-0238">DNA-binding</keyword>
<evidence type="ECO:0000256" key="4">
    <source>
        <dbReference type="ARBA" id="ARBA00023163"/>
    </source>
</evidence>
<dbReference type="Gene3D" id="3.40.190.10">
    <property type="entry name" value="Periplasmic binding protein-like II"/>
    <property type="match status" value="2"/>
</dbReference>
<protein>
    <submittedName>
        <fullName evidence="6">LysR family transcriptional regulator</fullName>
    </submittedName>
</protein>
<evidence type="ECO:0000256" key="2">
    <source>
        <dbReference type="ARBA" id="ARBA00023015"/>
    </source>
</evidence>
<name>A0A9Q6YEK6_PSEFR</name>
<comment type="similarity">
    <text evidence="1">Belongs to the LysR transcriptional regulatory family.</text>
</comment>
<keyword evidence="2" id="KW-0805">Transcription regulation</keyword>
<dbReference type="PANTHER" id="PTHR30126:SF94">
    <property type="entry name" value="LYSR FAMILY TRANSCRIPTIONAL REGULATOR"/>
    <property type="match status" value="1"/>
</dbReference>
<dbReference type="InterPro" id="IPR005119">
    <property type="entry name" value="LysR_subst-bd"/>
</dbReference>
<accession>A0A9Q6YEK6</accession>
<dbReference type="InterPro" id="IPR036388">
    <property type="entry name" value="WH-like_DNA-bd_sf"/>
</dbReference>
<dbReference type="Proteomes" id="UP000594467">
    <property type="component" value="Chromosome"/>
</dbReference>
<sequence>MNQMTFKQLEAFYWAATCGSFAIASEKLHISQSSLSKRLAELETALKRPLFNRDGRRAVLTADGRALLPRAKALLNHADEVVASVGAAQAIQGRCRFGVGEIAASSWLPKLVSALRTRHPQLKLEPYVNLGVELESSLLSGKLDAAIIARPSSHPALASVLLAKAEYIWVAAPDVIKPGCLVEEIVGELPVVTMAPHAGSTRLLDDWCRESGAVACDIIESNSMATIAGLISAGIAIGYLPRGWLKPMLQNKAVIPMPSNTPLKKLEYRFYWRQDDSRPVIAALREMSLKAVDYDTPFLML</sequence>
<dbReference type="GO" id="GO:0003700">
    <property type="term" value="F:DNA-binding transcription factor activity"/>
    <property type="evidence" value="ECO:0007669"/>
    <property type="project" value="InterPro"/>
</dbReference>
<dbReference type="SUPFAM" id="SSF46785">
    <property type="entry name" value="Winged helix' DNA-binding domain"/>
    <property type="match status" value="1"/>
</dbReference>
<dbReference type="FunFam" id="1.10.10.10:FF:000001">
    <property type="entry name" value="LysR family transcriptional regulator"/>
    <property type="match status" value="1"/>
</dbReference>
<dbReference type="AlphaFoldDB" id="A0A9Q6YEK6"/>
<feature type="domain" description="HTH lysR-type" evidence="5">
    <location>
        <begin position="4"/>
        <end position="61"/>
    </location>
</feature>
<organism evidence="6 7">
    <name type="scientific">Pseudomonas fragi</name>
    <dbReference type="NCBI Taxonomy" id="296"/>
    <lineage>
        <taxon>Bacteria</taxon>
        <taxon>Pseudomonadati</taxon>
        <taxon>Pseudomonadota</taxon>
        <taxon>Gammaproteobacteria</taxon>
        <taxon>Pseudomonadales</taxon>
        <taxon>Pseudomonadaceae</taxon>
        <taxon>Pseudomonas</taxon>
    </lineage>
</organism>
<dbReference type="GO" id="GO:0000976">
    <property type="term" value="F:transcription cis-regulatory region binding"/>
    <property type="evidence" value="ECO:0007669"/>
    <property type="project" value="TreeGrafter"/>
</dbReference>
<dbReference type="PRINTS" id="PR00039">
    <property type="entry name" value="HTHLYSR"/>
</dbReference>
<dbReference type="Pfam" id="PF00126">
    <property type="entry name" value="HTH_1"/>
    <property type="match status" value="1"/>
</dbReference>
<evidence type="ECO:0000256" key="3">
    <source>
        <dbReference type="ARBA" id="ARBA00023125"/>
    </source>
</evidence>
<gene>
    <name evidence="6" type="ORF">I5R27_04455</name>
</gene>